<accession>A0A8J3TP67</accession>
<sequence length="128" mass="14174">MKYARFIEKVAERMGGSLGQAEAVTQAALLTLAERITGGEARDLAEQLPTELREFLTTTDEPAEAFDLDEFVRRVSIRAGVDSDTASRGVPAVFQTLHRAVGDGEFQDVLGQLPKEFQNLVPELIRRR</sequence>
<proteinExistence type="predicted"/>
<evidence type="ECO:0000313" key="1">
    <source>
        <dbReference type="EMBL" id="GII24870.1"/>
    </source>
</evidence>
<dbReference type="Gene3D" id="1.10.490.110">
    <property type="entry name" value="Uncharacterized conserved protein DUF2267"/>
    <property type="match status" value="1"/>
</dbReference>
<evidence type="ECO:0000313" key="2">
    <source>
        <dbReference type="Proteomes" id="UP000599074"/>
    </source>
</evidence>
<comment type="caution">
    <text evidence="1">The sequence shown here is derived from an EMBL/GenBank/DDBJ whole genome shotgun (WGS) entry which is preliminary data.</text>
</comment>
<dbReference type="Proteomes" id="UP000599074">
    <property type="component" value="Unassembled WGS sequence"/>
</dbReference>
<reference evidence="1" key="1">
    <citation type="submission" date="2021-01" db="EMBL/GenBank/DDBJ databases">
        <title>Whole genome shotgun sequence of Planosporangium mesophilum NBRC 109066.</title>
        <authorList>
            <person name="Komaki H."/>
            <person name="Tamura T."/>
        </authorList>
    </citation>
    <scope>NUCLEOTIDE SEQUENCE</scope>
    <source>
        <strain evidence="1">NBRC 109066</strain>
    </source>
</reference>
<dbReference type="RefSeq" id="WP_168113803.1">
    <property type="nucleotide sequence ID" value="NZ_BOON01000043.1"/>
</dbReference>
<name>A0A8J3TP67_9ACTN</name>
<dbReference type="Pfam" id="PF10025">
    <property type="entry name" value="DUF2267"/>
    <property type="match status" value="1"/>
</dbReference>
<protein>
    <recommendedName>
        <fullName evidence="3">DUF2267 domain-containing protein</fullName>
    </recommendedName>
</protein>
<dbReference type="EMBL" id="BOON01000043">
    <property type="protein sequence ID" value="GII24870.1"/>
    <property type="molecule type" value="Genomic_DNA"/>
</dbReference>
<dbReference type="AlphaFoldDB" id="A0A8J3TP67"/>
<dbReference type="InterPro" id="IPR018727">
    <property type="entry name" value="DUF2267"/>
</dbReference>
<organism evidence="1 2">
    <name type="scientific">Planosporangium mesophilum</name>
    <dbReference type="NCBI Taxonomy" id="689768"/>
    <lineage>
        <taxon>Bacteria</taxon>
        <taxon>Bacillati</taxon>
        <taxon>Actinomycetota</taxon>
        <taxon>Actinomycetes</taxon>
        <taxon>Micromonosporales</taxon>
        <taxon>Micromonosporaceae</taxon>
        <taxon>Planosporangium</taxon>
    </lineage>
</organism>
<gene>
    <name evidence="1" type="ORF">Pme01_44670</name>
</gene>
<dbReference type="InterPro" id="IPR038282">
    <property type="entry name" value="DUF2267_sf"/>
</dbReference>
<keyword evidence="2" id="KW-1185">Reference proteome</keyword>
<evidence type="ECO:0008006" key="3">
    <source>
        <dbReference type="Google" id="ProtNLM"/>
    </source>
</evidence>